<dbReference type="Pfam" id="PF01546">
    <property type="entry name" value="Peptidase_M20"/>
    <property type="match status" value="1"/>
</dbReference>
<proteinExistence type="predicted"/>
<dbReference type="EMBL" id="JAGGMS010000001">
    <property type="protein sequence ID" value="MBP2184868.1"/>
    <property type="molecule type" value="Genomic_DNA"/>
</dbReference>
<keyword evidence="7" id="KW-1185">Reference proteome</keyword>
<dbReference type="Pfam" id="PF07687">
    <property type="entry name" value="M20_dimer"/>
    <property type="match status" value="1"/>
</dbReference>
<evidence type="ECO:0000256" key="3">
    <source>
        <dbReference type="ARBA" id="ARBA00022801"/>
    </source>
</evidence>
<dbReference type="CDD" id="cd03885">
    <property type="entry name" value="M20_CPDG2"/>
    <property type="match status" value="1"/>
</dbReference>
<keyword evidence="3 6" id="KW-0378">Hydrolase</keyword>
<dbReference type="EC" id="3.4.17.11" evidence="6"/>
<dbReference type="PANTHER" id="PTHR43808:SF9">
    <property type="entry name" value="BLL0789 PROTEIN"/>
    <property type="match status" value="1"/>
</dbReference>
<dbReference type="PIRSF" id="PIRSF037238">
    <property type="entry name" value="Carboxypeptidase_G2"/>
    <property type="match status" value="1"/>
</dbReference>
<evidence type="ECO:0000313" key="7">
    <source>
        <dbReference type="Proteomes" id="UP000741013"/>
    </source>
</evidence>
<dbReference type="Gene3D" id="3.40.630.10">
    <property type="entry name" value="Zn peptidases"/>
    <property type="match status" value="1"/>
</dbReference>
<dbReference type="InterPro" id="IPR002933">
    <property type="entry name" value="Peptidase_M20"/>
</dbReference>
<feature type="domain" description="Peptidase M20 dimerisation" evidence="5">
    <location>
        <begin position="163"/>
        <end position="261"/>
    </location>
</feature>
<keyword evidence="6" id="KW-0121">Carboxypeptidase</keyword>
<dbReference type="InterPro" id="IPR036264">
    <property type="entry name" value="Bact_exopeptidase_dim_dom"/>
</dbReference>
<sequence length="373" mass="38403">MIDLLDRLVSIESPAGHPLGCHAVQDVVGAELAALGARLERHTADNGTPVLLARWGRQERPVLVLGHVDTVFGLGELARRPFTVHNGHARGPGVFDMKAGLVQLVEALRRLLPADPEPDLTVLLNADEELGSPGSEPFLVAEARRSACAIVLEPGGPGGAIKTARKGIGFYDLAVTGVAAHPGLDFERGVNAITELAAQLGELAACSGMDEGTTVNIGTVRGGTGRNVVAAHAVAEVETRFWTAEAGERADAAVRARVPHHPGAKITVTGGVHRGPMHRGAAATRLAGLARECAAADGWQAGELAVGGVSDANVVAALGVPTVDGMGAEGGGAHGPDEYVLTGSMPRRARWLAALLARLTEPGFRLDPVGDAV</sequence>
<organism evidence="6 7">
    <name type="scientific">Amycolatopsis magusensis</name>
    <dbReference type="NCBI Taxonomy" id="882444"/>
    <lineage>
        <taxon>Bacteria</taxon>
        <taxon>Bacillati</taxon>
        <taxon>Actinomycetota</taxon>
        <taxon>Actinomycetes</taxon>
        <taxon>Pseudonocardiales</taxon>
        <taxon>Pseudonocardiaceae</taxon>
        <taxon>Amycolatopsis</taxon>
    </lineage>
</organism>
<dbReference type="SUPFAM" id="SSF53187">
    <property type="entry name" value="Zn-dependent exopeptidases"/>
    <property type="match status" value="1"/>
</dbReference>
<dbReference type="PANTHER" id="PTHR43808">
    <property type="entry name" value="ACETYLORNITHINE DEACETYLASE"/>
    <property type="match status" value="1"/>
</dbReference>
<evidence type="ECO:0000313" key="6">
    <source>
        <dbReference type="EMBL" id="MBP2184868.1"/>
    </source>
</evidence>
<evidence type="ECO:0000259" key="5">
    <source>
        <dbReference type="Pfam" id="PF07687"/>
    </source>
</evidence>
<reference evidence="6 7" key="1">
    <citation type="submission" date="2021-03" db="EMBL/GenBank/DDBJ databases">
        <title>Sequencing the genomes of 1000 actinobacteria strains.</title>
        <authorList>
            <person name="Klenk H.-P."/>
        </authorList>
    </citation>
    <scope>NUCLEOTIDE SEQUENCE [LARGE SCALE GENOMIC DNA]</scope>
    <source>
        <strain evidence="6 7">DSM 45510</strain>
    </source>
</reference>
<accession>A0ABS4Q184</accession>
<dbReference type="RefSeq" id="WP_209667826.1">
    <property type="nucleotide sequence ID" value="NZ_JAGGMS010000001.1"/>
</dbReference>
<gene>
    <name evidence="6" type="ORF">JOM49_006394</name>
</gene>
<protein>
    <submittedName>
        <fullName evidence="6">Glutamate carboxypeptidase</fullName>
        <ecNumber evidence="6">3.4.17.11</ecNumber>
    </submittedName>
</protein>
<evidence type="ECO:0000256" key="4">
    <source>
        <dbReference type="ARBA" id="ARBA00022833"/>
    </source>
</evidence>
<keyword evidence="2" id="KW-0479">Metal-binding</keyword>
<dbReference type="GO" id="GO:0004180">
    <property type="term" value="F:carboxypeptidase activity"/>
    <property type="evidence" value="ECO:0007669"/>
    <property type="project" value="UniProtKB-KW"/>
</dbReference>
<keyword evidence="6" id="KW-0645">Protease</keyword>
<dbReference type="PROSITE" id="PS00758">
    <property type="entry name" value="ARGE_DAPE_CPG2_1"/>
    <property type="match status" value="1"/>
</dbReference>
<keyword evidence="4" id="KW-0862">Zinc</keyword>
<dbReference type="InterPro" id="IPR011650">
    <property type="entry name" value="Peptidase_M20_dimer"/>
</dbReference>
<name>A0ABS4Q184_9PSEU</name>
<dbReference type="SUPFAM" id="SSF55031">
    <property type="entry name" value="Bacterial exopeptidase dimerisation domain"/>
    <property type="match status" value="1"/>
</dbReference>
<dbReference type="InterPro" id="IPR050072">
    <property type="entry name" value="Peptidase_M20A"/>
</dbReference>
<comment type="caution">
    <text evidence="6">The sequence shown here is derived from an EMBL/GenBank/DDBJ whole genome shotgun (WGS) entry which is preliminary data.</text>
</comment>
<dbReference type="Gene3D" id="3.30.70.360">
    <property type="match status" value="1"/>
</dbReference>
<dbReference type="Proteomes" id="UP000741013">
    <property type="component" value="Unassembled WGS sequence"/>
</dbReference>
<dbReference type="InterPro" id="IPR017150">
    <property type="entry name" value="Pept_M20_glutamate_carboxypep"/>
</dbReference>
<comment type="cofactor">
    <cofactor evidence="1">
        <name>Zn(2+)</name>
        <dbReference type="ChEBI" id="CHEBI:29105"/>
    </cofactor>
</comment>
<dbReference type="InterPro" id="IPR001261">
    <property type="entry name" value="ArgE/DapE_CS"/>
</dbReference>
<evidence type="ECO:0000256" key="1">
    <source>
        <dbReference type="ARBA" id="ARBA00001947"/>
    </source>
</evidence>
<evidence type="ECO:0000256" key="2">
    <source>
        <dbReference type="ARBA" id="ARBA00022723"/>
    </source>
</evidence>